<organism evidence="7 8">
    <name type="scientific">Pristionchus mayeri</name>
    <dbReference type="NCBI Taxonomy" id="1317129"/>
    <lineage>
        <taxon>Eukaryota</taxon>
        <taxon>Metazoa</taxon>
        <taxon>Ecdysozoa</taxon>
        <taxon>Nematoda</taxon>
        <taxon>Chromadorea</taxon>
        <taxon>Rhabditida</taxon>
        <taxon>Rhabditina</taxon>
        <taxon>Diplogasteromorpha</taxon>
        <taxon>Diplogasteroidea</taxon>
        <taxon>Neodiplogasteridae</taxon>
        <taxon>Pristionchus</taxon>
    </lineage>
</organism>
<dbReference type="InterPro" id="IPR029056">
    <property type="entry name" value="Ribokinase-like"/>
</dbReference>
<evidence type="ECO:0000256" key="3">
    <source>
        <dbReference type="ARBA" id="ARBA00022741"/>
    </source>
</evidence>
<protein>
    <recommendedName>
        <fullName evidence="6">Adenosine kinase</fullName>
        <shortName evidence="6">AK</shortName>
        <ecNumber evidence="6">2.7.1.20</ecNumber>
    </recommendedName>
    <alternativeName>
        <fullName evidence="6">Adenosine 5'-phosphotransferase</fullName>
    </alternativeName>
</protein>
<dbReference type="AlphaFoldDB" id="A0AAN4ZGG7"/>
<name>A0AAN4ZGG7_9BILA</name>
<keyword evidence="3 6" id="KW-0547">Nucleotide-binding</keyword>
<keyword evidence="2 6" id="KW-0808">Transferase</keyword>
<keyword evidence="6" id="KW-0539">Nucleus</keyword>
<dbReference type="PANTHER" id="PTHR45769">
    <property type="entry name" value="ADENOSINE KINASE"/>
    <property type="match status" value="1"/>
</dbReference>
<evidence type="ECO:0000313" key="7">
    <source>
        <dbReference type="EMBL" id="GMR38606.1"/>
    </source>
</evidence>
<keyword evidence="6" id="KW-0460">Magnesium</keyword>
<dbReference type="GO" id="GO:0006144">
    <property type="term" value="P:purine nucleobase metabolic process"/>
    <property type="evidence" value="ECO:0007669"/>
    <property type="project" value="TreeGrafter"/>
</dbReference>
<keyword evidence="5 6" id="KW-0067">ATP-binding</keyword>
<reference evidence="8" key="1">
    <citation type="submission" date="2022-10" db="EMBL/GenBank/DDBJ databases">
        <title>Genome assembly of Pristionchus species.</title>
        <authorList>
            <person name="Yoshida K."/>
            <person name="Sommer R.J."/>
        </authorList>
    </citation>
    <scope>NUCLEOTIDE SEQUENCE [LARGE SCALE GENOMIC DNA]</scope>
    <source>
        <strain evidence="8">RS5460</strain>
    </source>
</reference>
<comment type="catalytic activity">
    <reaction evidence="6">
        <text>adenosine + ATP = AMP + ADP + H(+)</text>
        <dbReference type="Rhea" id="RHEA:20824"/>
        <dbReference type="ChEBI" id="CHEBI:15378"/>
        <dbReference type="ChEBI" id="CHEBI:16335"/>
        <dbReference type="ChEBI" id="CHEBI:30616"/>
        <dbReference type="ChEBI" id="CHEBI:456215"/>
        <dbReference type="ChEBI" id="CHEBI:456216"/>
        <dbReference type="EC" id="2.7.1.20"/>
    </reaction>
</comment>
<accession>A0AAN4ZGG7</accession>
<dbReference type="SUPFAM" id="SSF53613">
    <property type="entry name" value="Ribokinase-like"/>
    <property type="match status" value="1"/>
</dbReference>
<evidence type="ECO:0000313" key="8">
    <source>
        <dbReference type="Proteomes" id="UP001328107"/>
    </source>
</evidence>
<evidence type="ECO:0000256" key="6">
    <source>
        <dbReference type="RuleBase" id="RU368116"/>
    </source>
</evidence>
<dbReference type="InterPro" id="IPR001805">
    <property type="entry name" value="Adenokinase"/>
</dbReference>
<evidence type="ECO:0000256" key="2">
    <source>
        <dbReference type="ARBA" id="ARBA00022679"/>
    </source>
</evidence>
<sequence length="87" mass="9953">MASIDLSVLISLQPLRSPRKKEENWALVQRAQYYYSEGFFLGVCPEAVVTIARDMCARNRPVLVNLSAPLVPQQYFEPLRTALYYAD</sequence>
<dbReference type="GO" id="GO:0005829">
    <property type="term" value="C:cytosol"/>
    <property type="evidence" value="ECO:0007669"/>
    <property type="project" value="TreeGrafter"/>
</dbReference>
<comment type="subunit">
    <text evidence="6">Monomer.</text>
</comment>
<comment type="pathway">
    <text evidence="6">Purine metabolism; AMP biosynthesis via salvage pathway; AMP from adenosine: step 1/1.</text>
</comment>
<evidence type="ECO:0000256" key="4">
    <source>
        <dbReference type="ARBA" id="ARBA00022777"/>
    </source>
</evidence>
<keyword evidence="4 6" id="KW-0418">Kinase</keyword>
<dbReference type="EC" id="2.7.1.20" evidence="6"/>
<dbReference type="EMBL" id="BTRK01000002">
    <property type="protein sequence ID" value="GMR38606.1"/>
    <property type="molecule type" value="Genomic_DNA"/>
</dbReference>
<proteinExistence type="inferred from homology"/>
<keyword evidence="6" id="KW-0660">Purine salvage</keyword>
<comment type="subcellular location">
    <subcellularLocation>
        <location evidence="6">Nucleus</location>
    </subcellularLocation>
</comment>
<dbReference type="GO" id="GO:0004001">
    <property type="term" value="F:adenosine kinase activity"/>
    <property type="evidence" value="ECO:0007669"/>
    <property type="project" value="UniProtKB-UniRule"/>
</dbReference>
<dbReference type="GO" id="GO:0044209">
    <property type="term" value="P:AMP salvage"/>
    <property type="evidence" value="ECO:0007669"/>
    <property type="project" value="UniProtKB-UniRule"/>
</dbReference>
<dbReference type="GO" id="GO:0005634">
    <property type="term" value="C:nucleus"/>
    <property type="evidence" value="ECO:0007669"/>
    <property type="project" value="UniProtKB-SubCell"/>
</dbReference>
<feature type="non-terminal residue" evidence="7">
    <location>
        <position position="87"/>
    </location>
</feature>
<dbReference type="Gene3D" id="3.40.1190.20">
    <property type="match status" value="1"/>
</dbReference>
<dbReference type="GO" id="GO:0005524">
    <property type="term" value="F:ATP binding"/>
    <property type="evidence" value="ECO:0007669"/>
    <property type="project" value="UniProtKB-UniRule"/>
</dbReference>
<evidence type="ECO:0000256" key="1">
    <source>
        <dbReference type="ARBA" id="ARBA00010688"/>
    </source>
</evidence>
<dbReference type="GO" id="GO:0006166">
    <property type="term" value="P:purine ribonucleoside salvage"/>
    <property type="evidence" value="ECO:0007669"/>
    <property type="project" value="UniProtKB-KW"/>
</dbReference>
<keyword evidence="8" id="KW-1185">Reference proteome</keyword>
<dbReference type="PANTHER" id="PTHR45769:SF3">
    <property type="entry name" value="ADENOSINE KINASE"/>
    <property type="match status" value="1"/>
</dbReference>
<comment type="function">
    <text evidence="6">ATP dependent phosphorylation of adenosine and other related nucleoside analogs to monophosphate derivatives.</text>
</comment>
<comment type="similarity">
    <text evidence="1 6">Belongs to the carbohydrate kinase PfkB family.</text>
</comment>
<evidence type="ECO:0000256" key="5">
    <source>
        <dbReference type="ARBA" id="ARBA00022840"/>
    </source>
</evidence>
<comment type="caution">
    <text evidence="7">The sequence shown here is derived from an EMBL/GenBank/DDBJ whole genome shotgun (WGS) entry which is preliminary data.</text>
</comment>
<dbReference type="Proteomes" id="UP001328107">
    <property type="component" value="Unassembled WGS sequence"/>
</dbReference>
<gene>
    <name evidence="7" type="ORF">PMAYCL1PPCAC_08801</name>
</gene>
<comment type="cofactor">
    <cofactor evidence="6">
        <name>Mg(2+)</name>
        <dbReference type="ChEBI" id="CHEBI:18420"/>
    </cofactor>
    <text evidence="6">Binds 3 Mg(2+) ions per subunit.</text>
</comment>